<dbReference type="Gene3D" id="3.30.300.30">
    <property type="match status" value="3"/>
</dbReference>
<dbReference type="InterPro" id="IPR013217">
    <property type="entry name" value="Methyltransf_12"/>
</dbReference>
<dbReference type="PROSITE" id="PS00455">
    <property type="entry name" value="AMP_BINDING"/>
    <property type="match status" value="1"/>
</dbReference>
<dbReference type="InterPro" id="IPR020806">
    <property type="entry name" value="PKS_PP-bd"/>
</dbReference>
<dbReference type="InterPro" id="IPR045851">
    <property type="entry name" value="AMP-bd_C_sf"/>
</dbReference>
<dbReference type="NCBIfam" id="NF003417">
    <property type="entry name" value="PRK04813.1"/>
    <property type="match status" value="4"/>
</dbReference>
<dbReference type="SUPFAM" id="SSF53335">
    <property type="entry name" value="S-adenosyl-L-methionine-dependent methyltransferases"/>
    <property type="match status" value="1"/>
</dbReference>
<dbReference type="Gene3D" id="3.40.50.980">
    <property type="match status" value="4"/>
</dbReference>
<evidence type="ECO:0000256" key="3">
    <source>
        <dbReference type="ARBA" id="ARBA00022553"/>
    </source>
</evidence>
<dbReference type="InterPro" id="IPR023213">
    <property type="entry name" value="CAT-like_dom_sf"/>
</dbReference>
<dbReference type="InterPro" id="IPR009081">
    <property type="entry name" value="PP-bd_ACP"/>
</dbReference>
<name>A0ABV0BMV7_9SPHI</name>
<dbReference type="PANTHER" id="PTHR45527:SF1">
    <property type="entry name" value="FATTY ACID SYNTHASE"/>
    <property type="match status" value="1"/>
</dbReference>
<keyword evidence="2" id="KW-0596">Phosphopantetheine</keyword>
<dbReference type="Gene3D" id="2.30.38.10">
    <property type="entry name" value="Luciferase, Domain 3"/>
    <property type="match status" value="2"/>
</dbReference>
<dbReference type="InterPro" id="IPR042099">
    <property type="entry name" value="ANL_N_sf"/>
</dbReference>
<dbReference type="NCBIfam" id="TIGR01733">
    <property type="entry name" value="AA-adenyl-dom"/>
    <property type="match status" value="3"/>
</dbReference>
<dbReference type="Gene3D" id="3.40.50.150">
    <property type="entry name" value="Vaccinia Virus protein VP39"/>
    <property type="match status" value="1"/>
</dbReference>
<dbReference type="RefSeq" id="WP_346580349.1">
    <property type="nucleotide sequence ID" value="NZ_JBDJLH010000006.1"/>
</dbReference>
<keyword evidence="7" id="KW-1185">Reference proteome</keyword>
<dbReference type="EMBL" id="JBDJNQ010000001">
    <property type="protein sequence ID" value="MEN5375822.1"/>
    <property type="molecule type" value="Genomic_DNA"/>
</dbReference>
<organism evidence="6 7">
    <name type="scientific">Sphingobacterium kitahiroshimense</name>
    <dbReference type="NCBI Taxonomy" id="470446"/>
    <lineage>
        <taxon>Bacteria</taxon>
        <taxon>Pseudomonadati</taxon>
        <taxon>Bacteroidota</taxon>
        <taxon>Sphingobacteriia</taxon>
        <taxon>Sphingobacteriales</taxon>
        <taxon>Sphingobacteriaceae</taxon>
        <taxon>Sphingobacterium</taxon>
    </lineage>
</organism>
<reference evidence="6 7" key="1">
    <citation type="submission" date="2024-04" db="EMBL/GenBank/DDBJ databases">
        <title>WGS of bacteria from Torrens River.</title>
        <authorList>
            <person name="Wyrsch E.R."/>
            <person name="Drigo B."/>
        </authorList>
    </citation>
    <scope>NUCLEOTIDE SEQUENCE [LARGE SCALE GENOMIC DNA]</scope>
    <source>
        <strain evidence="6 7">TWI391</strain>
    </source>
</reference>
<feature type="domain" description="Carrier" evidence="5">
    <location>
        <begin position="2418"/>
        <end position="2493"/>
    </location>
</feature>
<dbReference type="Pfam" id="PF00668">
    <property type="entry name" value="Condensation"/>
    <property type="match status" value="3"/>
</dbReference>
<evidence type="ECO:0000313" key="6">
    <source>
        <dbReference type="EMBL" id="MEN5375822.1"/>
    </source>
</evidence>
<dbReference type="SUPFAM" id="SSF47336">
    <property type="entry name" value="ACP-like"/>
    <property type="match status" value="3"/>
</dbReference>
<dbReference type="Gene3D" id="3.30.559.10">
    <property type="entry name" value="Chloramphenicol acetyltransferase-like domain"/>
    <property type="match status" value="3"/>
</dbReference>
<dbReference type="SUPFAM" id="SSF52777">
    <property type="entry name" value="CoA-dependent acyltransferases"/>
    <property type="match status" value="6"/>
</dbReference>
<accession>A0ABV0BMV7</accession>
<dbReference type="PROSITE" id="PS50075">
    <property type="entry name" value="CARRIER"/>
    <property type="match status" value="3"/>
</dbReference>
<comment type="caution">
    <text evidence="6">The sequence shown here is derived from an EMBL/GenBank/DDBJ whole genome shotgun (WGS) entry which is preliminary data.</text>
</comment>
<dbReference type="InterPro" id="IPR010071">
    <property type="entry name" value="AA_adenyl_dom"/>
</dbReference>
<protein>
    <submittedName>
        <fullName evidence="6">Amino acid adenylation domain-containing protein</fullName>
    </submittedName>
</protein>
<dbReference type="Proteomes" id="UP001409291">
    <property type="component" value="Unassembled WGS sequence"/>
</dbReference>
<dbReference type="Gene3D" id="3.40.50.12780">
    <property type="entry name" value="N-terminal domain of ligase-like"/>
    <property type="match status" value="2"/>
</dbReference>
<gene>
    <name evidence="6" type="ORF">ABE541_00965</name>
</gene>
<dbReference type="InterPro" id="IPR001242">
    <property type="entry name" value="Condensation_dom"/>
</dbReference>
<dbReference type="CDD" id="cd02440">
    <property type="entry name" value="AdoMet_MTases"/>
    <property type="match status" value="1"/>
</dbReference>
<keyword evidence="3" id="KW-0597">Phosphoprotein</keyword>
<dbReference type="InterPro" id="IPR029063">
    <property type="entry name" value="SAM-dependent_MTases_sf"/>
</dbReference>
<evidence type="ECO:0000313" key="7">
    <source>
        <dbReference type="Proteomes" id="UP001409291"/>
    </source>
</evidence>
<evidence type="ECO:0000256" key="1">
    <source>
        <dbReference type="ARBA" id="ARBA00001957"/>
    </source>
</evidence>
<dbReference type="CDD" id="cd05930">
    <property type="entry name" value="A_NRPS"/>
    <property type="match status" value="2"/>
</dbReference>
<evidence type="ECO:0000256" key="2">
    <source>
        <dbReference type="ARBA" id="ARBA00022450"/>
    </source>
</evidence>
<dbReference type="SMART" id="SM00823">
    <property type="entry name" value="PKS_PP"/>
    <property type="match status" value="2"/>
</dbReference>
<dbReference type="Pfam" id="PF00550">
    <property type="entry name" value="PP-binding"/>
    <property type="match status" value="3"/>
</dbReference>
<feature type="domain" description="Carrier" evidence="5">
    <location>
        <begin position="1074"/>
        <end position="1149"/>
    </location>
</feature>
<dbReference type="Pfam" id="PF08242">
    <property type="entry name" value="Methyltransf_12"/>
    <property type="match status" value="1"/>
</dbReference>
<dbReference type="Pfam" id="PF00501">
    <property type="entry name" value="AMP-binding"/>
    <property type="match status" value="4"/>
</dbReference>
<dbReference type="CDD" id="cd19531">
    <property type="entry name" value="LCL_NRPS-like"/>
    <property type="match status" value="3"/>
</dbReference>
<evidence type="ECO:0000259" key="5">
    <source>
        <dbReference type="PROSITE" id="PS50075"/>
    </source>
</evidence>
<dbReference type="InterPro" id="IPR000873">
    <property type="entry name" value="AMP-dep_synth/lig_dom"/>
</dbReference>
<dbReference type="SUPFAM" id="SSF56801">
    <property type="entry name" value="Acetyl-CoA synthetase-like"/>
    <property type="match status" value="3"/>
</dbReference>
<proteinExistence type="predicted"/>
<dbReference type="InterPro" id="IPR036736">
    <property type="entry name" value="ACP-like_sf"/>
</dbReference>
<dbReference type="Gene3D" id="3.30.559.30">
    <property type="entry name" value="Nonribosomal peptide synthetase, condensation domain"/>
    <property type="match status" value="3"/>
</dbReference>
<evidence type="ECO:0000256" key="4">
    <source>
        <dbReference type="ARBA" id="ARBA00022737"/>
    </source>
</evidence>
<dbReference type="PROSITE" id="PS00012">
    <property type="entry name" value="PHOSPHOPANTETHEINE"/>
    <property type="match status" value="1"/>
</dbReference>
<sequence>MIESLIDKLINLNISIELTDHQKLKIHAGTEPVPENILNEIKKYKDDLIQYLSDQNLIEDYENIPQVLNANGYVMSSSQQRLWILSQFEEANIAYNIPGIYEVEGDLSTSALEHSFVSLIGRHEILRTVFREDAQGEVRQFIKSPENSGFKITNYDVREFNSDKSQRAESLLQSDILQPFNLSKDPLIRACLIRMEDEKWIFNCTMHHIIGDGWSLPILIEELLVYYNAYLKGEENPLPDLRIQYKDYASWQQEQLKGKAFNIHREYWLEQFEGPLPVLEMPSDKPRPKIKSYNGRVVSRTIEQDQANEFKSLVQERGATLFMGLLAVVNSLFYRYTGQEDIVLGSAVAGREHADLVKQIGFYVNTLALRTRFKASDSYVSLLSNVKRVVLDAYAHQSYSFDKLIEELDLHYEISRNPLCDIMIELQSAEMYNRKWDRELDNLQINVYNGFQKVNSKFDMLFSFIDHNEQITLSIEYNSDIYLHETIERFGDNLIAIVNAIVKSPEAPIITLDYLSPTVKNNLALGLSLGQASFSQKTLLDAFSQSVKNYPSSIAVAFGSIILTYKELEEKSNQLANYLIETYSVRSESRIGVMLDRSEKFIISILGILKAGAAYIPIDPTYPELRKHFIIKDTAIQLLITHSEYMSDVHYYNGSVFFADDCVDYTIASKDNPNIKISSEDLAYIIYTSGSTGEPKGVMIEHGGVANTIFSQIEIFEVCPNDHNLQFASISFDASISEIFVCLCSGGCLYIISEIEKKDGDKFEHFIIQNEIDIATIPPAFLQTLEVEKISRLKKLVTAGETASKETMSRYLDSVECFNAYGPTEASICASIFKIEQEDFYENTTIPIGNAIHNVYVYIVDSAENLLPMGAIGELCIGGAGVARGYLNKPRLTEEKFVLDPFRNNGKMYKSGDLAKLLPDGTIEFLGRKDSQVKINGHRIELDEIDNIVIRQNFISNSCTVLIGDEMDDKELVTFYTASKMYSDNNLYNVYEIKDEETIKKSKAKLSNDVESIIDSNTLKERIKSMLMSHLPFYMVPNRLIQVDSIPLLKNGKVDFKTLVDLGSTLTMDKPIILPQNEMQAILMQFWKEILSKNQISIKDNFFELGGNSLKMTRLFSLIQKELQVKIELNELFLCPVLENQAELIGLAESKKFIEISQIAPGHGYTISSPQRRLWVLSQLEEGNIAYNIPGIYEFEGDLSTSALEHSFVSLIGRHEILRTVFREDAQGEVRQFIKSPENSGFKITNYDVREFNSDKSQRAESLLQSDILQPFNLSKGPLIRACLIRMEDEKWIFIYTMHHIISDGWSLPILIEELLVYYNAYLKGEKNPLPDLRIQYKDYASWQQKQLKGKAFNIHREYWLEQFEGPLPVLEMPSDKPRPKIKSYNGRVVSRTIEQDQANEFKSLVQERGATLFMGLLAVVNSLFYRYTGQEDIVLGSAVAGREHADLIKQIGFYVNMLPLRIRFNGNNHFLELLDNIKNVSINAYAHQSYPFDELVDEINLNGDPSRHALFDVAVVLQNFNSENSKKIDQELDGLRVSAFNSGNRVTSLFDFRFDFEEMDKGLGVNIEYCSDLYTNSRIERLADNFIKLFQSVIQFPKHPLFQLDFLSDKEKLLFPTDGTNINYPRNENIISLFEKQILATPNNIALKIGDSEVTYSELNEYSNKIAHFLLKEHQIETGEGIGLLLERDTHSVAAMLGILKSGGKYIPIDGNTPEDRIGFIIEDSKLRLIITEARFIKVINRLQWTHKSLESYLCINTFDVFEEKEEQLNVMMDEELWDHVGENAADQITGGGWLSSFTGEPISEKEMEEYSMNAYYKLKDLLHKDVRVFEIGCSSALTLNKIAPHVLYYLGTDLSARILENTAFLIEEKGYQNVKLKKLAAHELEKSEEKDFDLVIINSVVQHFHGHNYFKKVLKDVIGLLKSEGKIFIGDVMDLERKADLVNDLEMFKSSKIGKGYKTKTDFSADLFLSKDFFQDLRLEFKEIADIEFSEKIRTIDNELTKYRYDVILSINKNGTQPKKIIKHKRQLDAKNIVNQEAINPSLKILPENPAYVIYTSGTTGIPNGVVVSHKNVVRLFKTDKPLFDFGSSDVWTMFHSYSFDFSVWEMYGALLNGGKLILVPKIIAQDPASFFDLLQKEKVTVLNQTPSAFYNLLNEIEDTADVALELKYLIFGGEALNPKRLNGWIEKYPNIRVINMYGITETTVHVTYKEIKTDDIKSDISNIGVPIPTLSCYVLDQYLQPVPIGVPGELFVGGAGLSLGYLNREKLTERRFVNNPFEPGTKLYRSGDRVMLLENGEMQYLGRFDDQVKVRGFRIELAEIEFALKNLDNIDAAIALCAPNSFGENEILAYFISKVTTHNVPDLLHALALVLPSYMLPTKLIQLSSFPLNKNGKIDKAAIQALNLKVDKTSNVLLRPNNIVEAKLISIWESVLGRKNINNVDDFFDLGGHSLKATRLSSMIHKEFNIKIPLRDLFTHTSLTSQAKLIDSARRAEYTEIKTLENQESYFLSSSQRRIWILSQFIERNIAYNMPAAHVFEGNLNIKGLQRAFDVLIARHEILRTVFVENGNYEVRQYVKSPDELGFAIHSEDLRVHEDPMKKAEILVSEDFGRPFDLSSGPLIRASLYQVGDSEWVFSYVVHHIISDGWSMEILFQELLEVYNGYVKGMTPPLVPLRIQYRDYAAWQQEQLVGPWLEEQKKYWLEQLSGELPIVDLAADKPRPAVKTYNGGRVSVEIGQDITSGIKAFSRVSGGTLFMGLLCAVNALIYRYSGQTDIIIGTAIAGREHADLENQIGFYVNTLALRTRFGEESSFRDLFGNVKDVVLGGDEHQHYPFDELIEAIGYKGDNSRHPVFDVSMALRNWSEHNDELQRNLTDVKVNDFIGSDRQISLFDLHFEFIETASGLRLNIDYNSDIYCCSTIERLGAHLLTLVESAVREPSAPIIELDYIGAEERALLLSTFNGQVVDIPETNVVELFEAQVRTAPGNIAVVDGAGSLSYGELNSRANQLAHYLRETYSVAADDLVGICLERSADLVICILGVLKSGGAYMPVDPSTPVERKEFIRKDSGCRVFLDERELLLFYGLCDSYGCENLSLVINPRNLAYSIYTSGSTGLPKGVLVEHHSLVNLCFWNWETFSLTSCDRATLYAGVGFDASVWELFPHLITGGCLYVVPEEIRLNVVELSAYYIENGITISFLPTSIGEEFIKVDNNRTLRYLHLAGDKLNSYLKKHYEIVNNYGPTETTVAATSMVVTEHSTNIPIGRPISNTKIYITDARQNIQGIGVVGEICIGGAGVARGYLNQPALTAEKFISSRFVEGERIYRTGDLGRWTADGTIEFFGRRDGQVKVRGNRIELGEIEYALKEQKGITSAVVVAHERASGQRELVAYIVGSEKLDGTGLGRSLGESLPVYMLPSYYIQIDEIPLTVNGKVDRQKLPAPENSGMGGESLYVAPANEVEERLVALWQEILGREKISIIENFFELGGNSLSATKLLAYIHKEFNIKLSLKDLFLNPTLEKQAALVAELVWFKSEVNLDNEIRI</sequence>
<dbReference type="InterPro" id="IPR020845">
    <property type="entry name" value="AMP-binding_CS"/>
</dbReference>
<dbReference type="InterPro" id="IPR006162">
    <property type="entry name" value="Ppantetheine_attach_site"/>
</dbReference>
<feature type="domain" description="Carrier" evidence="5">
    <location>
        <begin position="3454"/>
        <end position="3529"/>
    </location>
</feature>
<comment type="cofactor">
    <cofactor evidence="1">
        <name>pantetheine 4'-phosphate</name>
        <dbReference type="ChEBI" id="CHEBI:47942"/>
    </cofactor>
</comment>
<dbReference type="Gene3D" id="1.10.1200.10">
    <property type="entry name" value="ACP-like"/>
    <property type="match status" value="3"/>
</dbReference>
<dbReference type="PANTHER" id="PTHR45527">
    <property type="entry name" value="NONRIBOSOMAL PEPTIDE SYNTHETASE"/>
    <property type="match status" value="1"/>
</dbReference>
<keyword evidence="4" id="KW-0677">Repeat</keyword>